<dbReference type="GO" id="GO:0106312">
    <property type="term" value="F:methylenetetrahydrofolate reductase (NADH) activity"/>
    <property type="evidence" value="ECO:0007669"/>
    <property type="project" value="UniProtKB-EC"/>
</dbReference>
<comment type="cofactor">
    <cofactor evidence="1 12">
        <name>FAD</name>
        <dbReference type="ChEBI" id="CHEBI:57692"/>
    </cofactor>
</comment>
<dbReference type="SUPFAM" id="SSF51730">
    <property type="entry name" value="FAD-linked oxidoreductase"/>
    <property type="match status" value="1"/>
</dbReference>
<name>A0A090AQG2_9ENTR</name>
<evidence type="ECO:0000256" key="2">
    <source>
        <dbReference type="ARBA" id="ARBA00004777"/>
    </source>
</evidence>
<evidence type="ECO:0000256" key="3">
    <source>
        <dbReference type="ARBA" id="ARBA00006743"/>
    </source>
</evidence>
<dbReference type="PANTHER" id="PTHR45754:SF3">
    <property type="entry name" value="METHYLENETETRAHYDROFOLATE REDUCTASE (NADPH)"/>
    <property type="match status" value="1"/>
</dbReference>
<evidence type="ECO:0000256" key="1">
    <source>
        <dbReference type="ARBA" id="ARBA00001974"/>
    </source>
</evidence>
<evidence type="ECO:0000313" key="14">
    <source>
        <dbReference type="Proteomes" id="UP000031627"/>
    </source>
</evidence>
<dbReference type="UniPathway" id="UPA00193"/>
<reference evidence="13 14" key="2">
    <citation type="journal article" date="2014" name="Curr. Biol.">
        <title>Symbiont-Supplemented Maternal Investment Underpinning Host's Ecological Adaptation.</title>
        <authorList>
            <person name="Kaiwa N."/>
            <person name="Hosokawa T."/>
            <person name="Nikoh N."/>
            <person name="Tanahashi M."/>
            <person name="Moriyama M."/>
            <person name="Meng X.Y."/>
            <person name="Maeda T."/>
            <person name="Yamaguchi K."/>
            <person name="Shigenobu S."/>
            <person name="Ito M."/>
            <person name="Fukatsu T."/>
        </authorList>
    </citation>
    <scope>NUCLEOTIDE SEQUENCE [LARGE SCALE GENOMIC DNA]</scope>
    <source>
        <strain evidence="13 14">UwTKB</strain>
    </source>
</reference>
<keyword evidence="4" id="KW-0028">Amino-acid biosynthesis</keyword>
<dbReference type="InterPro" id="IPR004620">
    <property type="entry name" value="MTHF_reductase_bac"/>
</dbReference>
<dbReference type="GO" id="GO:0035999">
    <property type="term" value="P:tetrahydrofolate interconversion"/>
    <property type="evidence" value="ECO:0007669"/>
    <property type="project" value="UniProtKB-UniPathway"/>
</dbReference>
<evidence type="ECO:0000256" key="11">
    <source>
        <dbReference type="ARBA" id="ARBA00048628"/>
    </source>
</evidence>
<evidence type="ECO:0000256" key="7">
    <source>
        <dbReference type="ARBA" id="ARBA00023002"/>
    </source>
</evidence>
<dbReference type="Proteomes" id="UP000031627">
    <property type="component" value="Chromosome"/>
</dbReference>
<accession>A0A090AQG2</accession>
<evidence type="ECO:0000256" key="5">
    <source>
        <dbReference type="ARBA" id="ARBA00022630"/>
    </source>
</evidence>
<dbReference type="STRING" id="1410383.TGUWTKB_3480"/>
<evidence type="ECO:0000256" key="6">
    <source>
        <dbReference type="ARBA" id="ARBA00022827"/>
    </source>
</evidence>
<keyword evidence="5 12" id="KW-0285">Flavoprotein</keyword>
<keyword evidence="14" id="KW-1185">Reference proteome</keyword>
<evidence type="ECO:0000313" key="13">
    <source>
        <dbReference type="EMBL" id="BAP58587.1"/>
    </source>
</evidence>
<dbReference type="InterPro" id="IPR003171">
    <property type="entry name" value="Mehydrof_redctse-like"/>
</dbReference>
<comment type="pathway">
    <text evidence="2 12">One-carbon metabolism; tetrahydrofolate interconversion.</text>
</comment>
<dbReference type="OrthoDB" id="9812555at2"/>
<dbReference type="EMBL" id="AP014521">
    <property type="protein sequence ID" value="BAP58587.1"/>
    <property type="molecule type" value="Genomic_DNA"/>
</dbReference>
<dbReference type="GO" id="GO:0071949">
    <property type="term" value="F:FAD binding"/>
    <property type="evidence" value="ECO:0007669"/>
    <property type="project" value="TreeGrafter"/>
</dbReference>
<keyword evidence="9" id="KW-0486">Methionine biosynthesis</keyword>
<evidence type="ECO:0000256" key="4">
    <source>
        <dbReference type="ARBA" id="ARBA00022605"/>
    </source>
</evidence>
<dbReference type="AlphaFoldDB" id="A0A090AQG2"/>
<sequence length="298" mass="34764">MNSFALHKNKVKSFNKYLLEINKSINISFEFFPPVNQKMEDMFWISINKLNTLSPNFISITYNNKIGKNNRTHSIVKKLKNHKKINNIAPHLTCINFNREELLNIAHNYWNQGIRHIVALRGDQNEHSINSKMYACDLVSLLKEVGNFEISVAAYPESHINSKNAYQDLIYLKRKIDCGANRAITQFFFDTDIYLRFRDECAAIGINVDIVPGILPILNFQQLCKFANFTKVHIPKWIYSSFEKLEKEPKIEKIISANIAIEMIKILSKEGVKNFHFYTLNRSEITYAICRIINFQSY</sequence>
<dbReference type="HOGENOM" id="CLU_025841_0_0_6"/>
<dbReference type="CDD" id="cd00537">
    <property type="entry name" value="MTHFR"/>
    <property type="match status" value="1"/>
</dbReference>
<keyword evidence="7 12" id="KW-0560">Oxidoreductase</keyword>
<keyword evidence="8" id="KW-0520">NAD</keyword>
<dbReference type="PANTHER" id="PTHR45754">
    <property type="entry name" value="METHYLENETETRAHYDROFOLATE REDUCTASE"/>
    <property type="match status" value="1"/>
</dbReference>
<evidence type="ECO:0000256" key="8">
    <source>
        <dbReference type="ARBA" id="ARBA00023027"/>
    </source>
</evidence>
<comment type="pathway">
    <text evidence="10">Amino-acid biosynthesis; L-methionine biosynthesis via de novo pathway.</text>
</comment>
<dbReference type="EC" id="1.5.1.54" evidence="12"/>
<comment type="catalytic activity">
    <reaction evidence="11">
        <text>(6S)-5-methyl-5,6,7,8-tetrahydrofolate + NAD(+) = (6R)-5,10-methylene-5,6,7,8-tetrahydrofolate + NADH + H(+)</text>
        <dbReference type="Rhea" id="RHEA:19821"/>
        <dbReference type="ChEBI" id="CHEBI:15378"/>
        <dbReference type="ChEBI" id="CHEBI:15636"/>
        <dbReference type="ChEBI" id="CHEBI:18608"/>
        <dbReference type="ChEBI" id="CHEBI:57540"/>
        <dbReference type="ChEBI" id="CHEBI:57945"/>
        <dbReference type="EC" id="1.5.1.54"/>
    </reaction>
    <physiologicalReaction direction="right-to-left" evidence="11">
        <dbReference type="Rhea" id="RHEA:19823"/>
    </physiologicalReaction>
</comment>
<organism evidence="13 14">
    <name type="scientific">Candidatus Tachikawaea gelatinosa</name>
    <dbReference type="NCBI Taxonomy" id="1410383"/>
    <lineage>
        <taxon>Bacteria</taxon>
        <taxon>Pseudomonadati</taxon>
        <taxon>Pseudomonadota</taxon>
        <taxon>Gammaproteobacteria</taxon>
        <taxon>Enterobacterales</taxon>
        <taxon>Enterobacteriaceae</taxon>
        <taxon>Candidatus Tachikawaea</taxon>
    </lineage>
</organism>
<dbReference type="GO" id="GO:0009086">
    <property type="term" value="P:methionine biosynthetic process"/>
    <property type="evidence" value="ECO:0007669"/>
    <property type="project" value="UniProtKB-KW"/>
</dbReference>
<dbReference type="Gene3D" id="3.20.20.220">
    <property type="match status" value="1"/>
</dbReference>
<keyword evidence="6 12" id="KW-0274">FAD</keyword>
<evidence type="ECO:0000256" key="9">
    <source>
        <dbReference type="ARBA" id="ARBA00023167"/>
    </source>
</evidence>
<dbReference type="Pfam" id="PF02219">
    <property type="entry name" value="MTHFR"/>
    <property type="match status" value="1"/>
</dbReference>
<dbReference type="InterPro" id="IPR029041">
    <property type="entry name" value="FAD-linked_oxidoreductase-like"/>
</dbReference>
<dbReference type="NCBIfam" id="TIGR00676">
    <property type="entry name" value="fadh2"/>
    <property type="match status" value="1"/>
</dbReference>
<dbReference type="KEGG" id="sbw:TGUWTKB_3480"/>
<comment type="similarity">
    <text evidence="3 12">Belongs to the methylenetetrahydrofolate reductase family.</text>
</comment>
<dbReference type="RefSeq" id="WP_041062976.1">
    <property type="nucleotide sequence ID" value="NZ_AP014521.1"/>
</dbReference>
<proteinExistence type="inferred from homology"/>
<gene>
    <name evidence="13" type="primary">metF</name>
    <name evidence="13" type="ORF">TGUWTKB_3480</name>
</gene>
<dbReference type="GO" id="GO:0005829">
    <property type="term" value="C:cytosol"/>
    <property type="evidence" value="ECO:0007669"/>
    <property type="project" value="InterPro"/>
</dbReference>
<evidence type="ECO:0000256" key="12">
    <source>
        <dbReference type="RuleBase" id="RU003862"/>
    </source>
</evidence>
<evidence type="ECO:0000256" key="10">
    <source>
        <dbReference type="ARBA" id="ARBA00034478"/>
    </source>
</evidence>
<reference evidence="14" key="1">
    <citation type="submission" date="2013-11" db="EMBL/GenBank/DDBJ databases">
        <title>Symbiont-containing voluminous jelly as an extraordinary maternal gift for overwintering insect nymphs.</title>
        <authorList>
            <person name="Kaiwa N."/>
            <person name="Hosokawa T."/>
            <person name="Nikoh N."/>
            <person name="Meng X.Y."/>
            <person name="Tanahashi M."/>
            <person name="Moriyama M."/>
            <person name="Maeda T."/>
            <person name="Yamaguchi K."/>
            <person name="Shigenobu S."/>
            <person name="Ito M."/>
            <person name="Fukatsu T."/>
        </authorList>
    </citation>
    <scope>NUCLEOTIDE SEQUENCE [LARGE SCALE GENOMIC DNA]</scope>
    <source>
        <strain evidence="14">UwTKB</strain>
    </source>
</reference>
<protein>
    <recommendedName>
        <fullName evidence="12">Methylenetetrahydrofolate reductase</fullName>
        <ecNumber evidence="12">1.5.1.54</ecNumber>
    </recommendedName>
</protein>
<dbReference type="NCBIfam" id="NF006950">
    <property type="entry name" value="PRK09432.1"/>
    <property type="match status" value="1"/>
</dbReference>